<dbReference type="EMBL" id="CP020814">
    <property type="protein sequence ID" value="ARK30750.1"/>
    <property type="molecule type" value="Genomic_DNA"/>
</dbReference>
<organism evidence="1 2">
    <name type="scientific">Halalkalibacter krulwichiae</name>
    <dbReference type="NCBI Taxonomy" id="199441"/>
    <lineage>
        <taxon>Bacteria</taxon>
        <taxon>Bacillati</taxon>
        <taxon>Bacillota</taxon>
        <taxon>Bacilli</taxon>
        <taxon>Bacillales</taxon>
        <taxon>Bacillaceae</taxon>
        <taxon>Halalkalibacter</taxon>
    </lineage>
</organism>
<gene>
    <name evidence="1" type="ORF">BkAM31D_13415</name>
</gene>
<dbReference type="KEGG" id="bkw:BkAM31D_13415"/>
<keyword evidence="2" id="KW-1185">Reference proteome</keyword>
<dbReference type="STRING" id="199441.BkAM31D_13415"/>
<dbReference type="RefSeq" id="WP_066149561.1">
    <property type="nucleotide sequence ID" value="NZ_CP020814.1"/>
</dbReference>
<accession>A0A1X9MDX5</accession>
<reference evidence="1 2" key="1">
    <citation type="submission" date="2017-04" db="EMBL/GenBank/DDBJ databases">
        <title>Bacillus krulwichiae AM31D Genome sequencing and assembly.</title>
        <authorList>
            <person name="Krulwich T.A."/>
            <person name="Anastor L."/>
            <person name="Ehrlich R."/>
            <person name="Ehrlich G.D."/>
            <person name="Janto B."/>
        </authorList>
    </citation>
    <scope>NUCLEOTIDE SEQUENCE [LARGE SCALE GENOMIC DNA]</scope>
    <source>
        <strain evidence="1 2">AM31D</strain>
    </source>
</reference>
<protein>
    <submittedName>
        <fullName evidence="1">Uncharacterized protein</fullName>
    </submittedName>
</protein>
<dbReference type="AlphaFoldDB" id="A0A1X9MDX5"/>
<evidence type="ECO:0000313" key="1">
    <source>
        <dbReference type="EMBL" id="ARK30750.1"/>
    </source>
</evidence>
<name>A0A1X9MDX5_9BACI</name>
<evidence type="ECO:0000313" key="2">
    <source>
        <dbReference type="Proteomes" id="UP000193006"/>
    </source>
</evidence>
<dbReference type="Proteomes" id="UP000193006">
    <property type="component" value="Chromosome"/>
</dbReference>
<proteinExistence type="predicted"/>
<sequence length="76" mass="8835">MQKTNYKIEGINTLEDLRNFPDSIEGAVEVEEGLFILKLTMKKDEILEEYDCVGCEYVPYKEVMGDIDYLEEYISA</sequence>